<evidence type="ECO:0000256" key="1">
    <source>
        <dbReference type="SAM" id="Phobius"/>
    </source>
</evidence>
<proteinExistence type="predicted"/>
<feature type="transmembrane region" description="Helical" evidence="1">
    <location>
        <begin position="59"/>
        <end position="78"/>
    </location>
</feature>
<dbReference type="EMBL" id="JBHLWP010000013">
    <property type="protein sequence ID" value="MFC0253388.1"/>
    <property type="molecule type" value="Genomic_DNA"/>
</dbReference>
<evidence type="ECO:0008006" key="4">
    <source>
        <dbReference type="Google" id="ProtNLM"/>
    </source>
</evidence>
<evidence type="ECO:0000313" key="2">
    <source>
        <dbReference type="EMBL" id="MFC0253388.1"/>
    </source>
</evidence>
<gene>
    <name evidence="2" type="ORF">ACFFJK_15930</name>
</gene>
<dbReference type="Proteomes" id="UP001589773">
    <property type="component" value="Unassembled WGS sequence"/>
</dbReference>
<name>A0ABV6FIM7_9BURK</name>
<keyword evidence="3" id="KW-1185">Reference proteome</keyword>
<feature type="transmembrane region" description="Helical" evidence="1">
    <location>
        <begin position="129"/>
        <end position="150"/>
    </location>
</feature>
<organism evidence="2 3">
    <name type="scientific">Massilia consociata</name>
    <dbReference type="NCBI Taxonomy" id="760117"/>
    <lineage>
        <taxon>Bacteria</taxon>
        <taxon>Pseudomonadati</taxon>
        <taxon>Pseudomonadota</taxon>
        <taxon>Betaproteobacteria</taxon>
        <taxon>Burkholderiales</taxon>
        <taxon>Oxalobacteraceae</taxon>
        <taxon>Telluria group</taxon>
        <taxon>Massilia</taxon>
    </lineage>
</organism>
<keyword evidence="1" id="KW-1133">Transmembrane helix</keyword>
<dbReference type="RefSeq" id="WP_379680426.1">
    <property type="nucleotide sequence ID" value="NZ_JBHLWP010000013.1"/>
</dbReference>
<comment type="caution">
    <text evidence="2">The sequence shown here is derived from an EMBL/GenBank/DDBJ whole genome shotgun (WGS) entry which is preliminary data.</text>
</comment>
<feature type="transmembrane region" description="Helical" evidence="1">
    <location>
        <begin position="90"/>
        <end position="109"/>
    </location>
</feature>
<reference evidence="2 3" key="1">
    <citation type="submission" date="2024-09" db="EMBL/GenBank/DDBJ databases">
        <authorList>
            <person name="Sun Q."/>
            <person name="Mori K."/>
        </authorList>
    </citation>
    <scope>NUCLEOTIDE SEQUENCE [LARGE SCALE GENOMIC DNA]</scope>
    <source>
        <strain evidence="2 3">CCM 7792</strain>
    </source>
</reference>
<evidence type="ECO:0000313" key="3">
    <source>
        <dbReference type="Proteomes" id="UP001589773"/>
    </source>
</evidence>
<sequence length="245" mass="27019">MHSYQVSVDAYKTAWFLGTAIAFLLAASMAGQVFRHEVGPHPLDGLVPLFDVDSERNIPTFFTVILALYSALLLAVIAAGSKDRRERFHWRLLCAGFVFIAYDEAFQVHERLIAPMRELLGNKDLGYLYFGWVVPGIAGVCIVALFFLGFLRRLPAATRRRMLAAGGLYVAGCLGMELIDGKYLEAHGYTLFYSFLTTIEEGLEMTGLAALVYALLGHIASNSGKVEFHVSAGMRMQAMPVAQVE</sequence>
<accession>A0ABV6FIM7</accession>
<keyword evidence="1" id="KW-0472">Membrane</keyword>
<keyword evidence="1" id="KW-0812">Transmembrane</keyword>
<protein>
    <recommendedName>
        <fullName evidence="4">Multidrug transporter</fullName>
    </recommendedName>
</protein>